<reference evidence="1 2" key="1">
    <citation type="submission" date="2016-07" db="EMBL/GenBank/DDBJ databases">
        <title>Pervasive Adenine N6-methylation of Active Genes in Fungi.</title>
        <authorList>
            <consortium name="DOE Joint Genome Institute"/>
            <person name="Mondo S.J."/>
            <person name="Dannebaum R.O."/>
            <person name="Kuo R.C."/>
            <person name="Labutti K."/>
            <person name="Haridas S."/>
            <person name="Kuo A."/>
            <person name="Salamov A."/>
            <person name="Ahrendt S.R."/>
            <person name="Lipzen A."/>
            <person name="Sullivan W."/>
            <person name="Andreopoulos W.B."/>
            <person name="Clum A."/>
            <person name="Lindquist E."/>
            <person name="Daum C."/>
            <person name="Ramamoorthy G.K."/>
            <person name="Gryganskyi A."/>
            <person name="Culley D."/>
            <person name="Magnuson J.K."/>
            <person name="James T.Y."/>
            <person name="O'Malley M.A."/>
            <person name="Stajich J.E."/>
            <person name="Spatafora J.W."/>
            <person name="Visel A."/>
            <person name="Grigoriev I.V."/>
        </authorList>
    </citation>
    <scope>NUCLEOTIDE SEQUENCE [LARGE SCALE GENOMIC DNA]</scope>
    <source>
        <strain evidence="1 2">CBS 129021</strain>
    </source>
</reference>
<dbReference type="InParanoid" id="A0A1Y2DMP4"/>
<proteinExistence type="predicted"/>
<keyword evidence="2" id="KW-1185">Reference proteome</keyword>
<protein>
    <submittedName>
        <fullName evidence="1">Uncharacterized protein</fullName>
    </submittedName>
</protein>
<name>A0A1Y2DMP4_9PEZI</name>
<dbReference type="AlphaFoldDB" id="A0A1Y2DMP4"/>
<sequence>MCQGQGAAVQDDLAGRVSPAAFLSQDSNGKPTLGIFLLSDYDDRKGFDLKNLLDFMIKSGTTRPFEETNARSAILPLFASIVSNEVLSAPWIPLGTIQNILYLTRYWPTASEAEVSVDIVKSFIREVANNGKNVGSADIIHLVLDHGMNIYRWTDGVSFLKHTCAWLHCDDINRSERRVFTGIPNHADDAKLNALHTLEHVLLNVTTMESISSGTCWMKEELVTTGANPDVDSARVWHQLRSSVETTNTLLHLEANNISWLRLWHRLLRQGGRWLLEKPAQAGSSQIAALALESNLHSEGHGSWGEVFSQGYLFAPGLMRL</sequence>
<evidence type="ECO:0000313" key="2">
    <source>
        <dbReference type="Proteomes" id="UP000193689"/>
    </source>
</evidence>
<dbReference type="GeneID" id="63774812"/>
<dbReference type="EMBL" id="MCFJ01000011">
    <property type="protein sequence ID" value="ORY60558.1"/>
    <property type="molecule type" value="Genomic_DNA"/>
</dbReference>
<accession>A0A1Y2DMP4</accession>
<comment type="caution">
    <text evidence="1">The sequence shown here is derived from an EMBL/GenBank/DDBJ whole genome shotgun (WGS) entry which is preliminary data.</text>
</comment>
<evidence type="ECO:0000313" key="1">
    <source>
        <dbReference type="EMBL" id="ORY60558.1"/>
    </source>
</evidence>
<dbReference type="RefSeq" id="XP_040712785.1">
    <property type="nucleotide sequence ID" value="XM_040858600.1"/>
</dbReference>
<dbReference type="STRING" id="1141098.A0A1Y2DMP4"/>
<gene>
    <name evidence="1" type="ORF">BCR38DRAFT_411707</name>
</gene>
<organism evidence="1 2">
    <name type="scientific">Pseudomassariella vexata</name>
    <dbReference type="NCBI Taxonomy" id="1141098"/>
    <lineage>
        <taxon>Eukaryota</taxon>
        <taxon>Fungi</taxon>
        <taxon>Dikarya</taxon>
        <taxon>Ascomycota</taxon>
        <taxon>Pezizomycotina</taxon>
        <taxon>Sordariomycetes</taxon>
        <taxon>Xylariomycetidae</taxon>
        <taxon>Amphisphaeriales</taxon>
        <taxon>Pseudomassariaceae</taxon>
        <taxon>Pseudomassariella</taxon>
    </lineage>
</organism>
<dbReference type="Proteomes" id="UP000193689">
    <property type="component" value="Unassembled WGS sequence"/>
</dbReference>